<evidence type="ECO:0000256" key="1">
    <source>
        <dbReference type="ARBA" id="ARBA00001933"/>
    </source>
</evidence>
<evidence type="ECO:0000259" key="5">
    <source>
        <dbReference type="Pfam" id="PF00155"/>
    </source>
</evidence>
<dbReference type="InterPro" id="IPR050087">
    <property type="entry name" value="AON_synthase_class-II"/>
</dbReference>
<dbReference type="Pfam" id="PF00155">
    <property type="entry name" value="Aminotran_1_2"/>
    <property type="match status" value="1"/>
</dbReference>
<dbReference type="GO" id="GO:0008483">
    <property type="term" value="F:transaminase activity"/>
    <property type="evidence" value="ECO:0007669"/>
    <property type="project" value="UniProtKB-KW"/>
</dbReference>
<dbReference type="Gene3D" id="3.90.1150.10">
    <property type="entry name" value="Aspartate Aminotransferase, domain 1"/>
    <property type="match status" value="1"/>
</dbReference>
<dbReference type="GO" id="GO:0008710">
    <property type="term" value="F:8-amino-7-oxononanoate synthase activity"/>
    <property type="evidence" value="ECO:0007669"/>
    <property type="project" value="UniProtKB-EC"/>
</dbReference>
<dbReference type="AlphaFoldDB" id="A0A937RBL2"/>
<comment type="caution">
    <text evidence="6">The sequence shown here is derived from an EMBL/GenBank/DDBJ whole genome shotgun (WGS) entry which is preliminary data.</text>
</comment>
<comment type="catalytic activity">
    <reaction evidence="4">
        <text>6-carboxyhexanoyl-[ACP] + L-alanine + H(+) = (8S)-8-amino-7-oxononanoate + holo-[ACP] + CO2</text>
        <dbReference type="Rhea" id="RHEA:42288"/>
        <dbReference type="Rhea" id="RHEA-COMP:9685"/>
        <dbReference type="Rhea" id="RHEA-COMP:9955"/>
        <dbReference type="ChEBI" id="CHEBI:15378"/>
        <dbReference type="ChEBI" id="CHEBI:16526"/>
        <dbReference type="ChEBI" id="CHEBI:57972"/>
        <dbReference type="ChEBI" id="CHEBI:64479"/>
        <dbReference type="ChEBI" id="CHEBI:78846"/>
        <dbReference type="ChEBI" id="CHEBI:149468"/>
        <dbReference type="EC" id="2.3.1.47"/>
    </reaction>
</comment>
<comment type="cofactor">
    <cofactor evidence="1">
        <name>pyridoxal 5'-phosphate</name>
        <dbReference type="ChEBI" id="CHEBI:597326"/>
    </cofactor>
</comment>
<dbReference type="InterPro" id="IPR015421">
    <property type="entry name" value="PyrdxlP-dep_Trfase_major"/>
</dbReference>
<evidence type="ECO:0000313" key="6">
    <source>
        <dbReference type="EMBL" id="MBL7629133.1"/>
    </source>
</evidence>
<accession>A0A937RBL2</accession>
<dbReference type="InterPro" id="IPR015422">
    <property type="entry name" value="PyrdxlP-dep_Trfase_small"/>
</dbReference>
<protein>
    <recommendedName>
        <fullName evidence="2">8-amino-7-oxononanoate synthase</fullName>
        <ecNumber evidence="2">2.3.1.47</ecNumber>
    </recommendedName>
</protein>
<dbReference type="PANTHER" id="PTHR13693:SF3">
    <property type="entry name" value="LD36009P"/>
    <property type="match status" value="1"/>
</dbReference>
<evidence type="ECO:0000256" key="3">
    <source>
        <dbReference type="ARBA" id="ARBA00022679"/>
    </source>
</evidence>
<dbReference type="EMBL" id="JAEACQ010000214">
    <property type="protein sequence ID" value="MBL7629133.1"/>
    <property type="molecule type" value="Genomic_DNA"/>
</dbReference>
<dbReference type="Gene3D" id="3.40.640.10">
    <property type="entry name" value="Type I PLP-dependent aspartate aminotransferase-like (Major domain)"/>
    <property type="match status" value="1"/>
</dbReference>
<dbReference type="SUPFAM" id="SSF53383">
    <property type="entry name" value="PLP-dependent transferases"/>
    <property type="match status" value="1"/>
</dbReference>
<evidence type="ECO:0000313" key="7">
    <source>
        <dbReference type="Proteomes" id="UP000604475"/>
    </source>
</evidence>
<dbReference type="RefSeq" id="WP_203006667.1">
    <property type="nucleotide sequence ID" value="NZ_JADWYU010000172.1"/>
</dbReference>
<evidence type="ECO:0000256" key="2">
    <source>
        <dbReference type="ARBA" id="ARBA00013187"/>
    </source>
</evidence>
<dbReference type="Proteomes" id="UP000604475">
    <property type="component" value="Unassembled WGS sequence"/>
</dbReference>
<dbReference type="EC" id="2.3.1.47" evidence="2"/>
<keyword evidence="6" id="KW-0032">Aminotransferase</keyword>
<proteinExistence type="predicted"/>
<name>A0A937RBL2_9ACTN</name>
<dbReference type="InterPro" id="IPR015424">
    <property type="entry name" value="PyrdxlP-dep_Trfase"/>
</dbReference>
<feature type="domain" description="Aminotransferase class I/classII large" evidence="5">
    <location>
        <begin position="76"/>
        <end position="415"/>
    </location>
</feature>
<keyword evidence="7" id="KW-1185">Reference proteome</keyword>
<dbReference type="GO" id="GO:0030170">
    <property type="term" value="F:pyridoxal phosphate binding"/>
    <property type="evidence" value="ECO:0007669"/>
    <property type="project" value="InterPro"/>
</dbReference>
<sequence length="450" mass="47910">MGDRDEAVASYTTDPYPVWETGQRYGDSVRPGGLLDSAPVREWFSRLDEVRQNGLYTFGLPQGGRGGRRTAFGNRDLISFSNYSYLSLNGHPKILAAAHDAVERYGTGTGGARLLAGTTDLHRETEAAFARWLGTEDAVLANAGYDANLAAISGLFGPRDLALVDEFAHRSLVDGCRLAGLRVHRFRHNDVGHLEELAARHGPRDGRKLVIVEGVYSMDGDQAPLAEIVELKERHGFFLLLDDAHALGVLGAEGRGTAAEQGVDIARFDIVTASLSKAFPSVAGVVAGTKGLGTYLRHGASPFMFSAATSPANTATILATLDVLVSEPEHLAALRRNSAALGELVRRAAGTSHDSTSPVVPVLLGASARAYTWARVLLDEGVHVLPVPAPAVPEGRERLRLCATAGHTAGDLARLEAALLRCVTLEQDEAELRDYLASVASRSMPAPDPA</sequence>
<organism evidence="6 7">
    <name type="scientific">Frankia nepalensis</name>
    <dbReference type="NCBI Taxonomy" id="1836974"/>
    <lineage>
        <taxon>Bacteria</taxon>
        <taxon>Bacillati</taxon>
        <taxon>Actinomycetota</taxon>
        <taxon>Actinomycetes</taxon>
        <taxon>Frankiales</taxon>
        <taxon>Frankiaceae</taxon>
        <taxon>Frankia</taxon>
    </lineage>
</organism>
<evidence type="ECO:0000256" key="4">
    <source>
        <dbReference type="ARBA" id="ARBA00047715"/>
    </source>
</evidence>
<keyword evidence="3" id="KW-0808">Transferase</keyword>
<gene>
    <name evidence="6" type="ORF">I7412_18600</name>
</gene>
<reference evidence="6" key="1">
    <citation type="submission" date="2020-12" db="EMBL/GenBank/DDBJ databases">
        <title>Genomic characterization of non-nitrogen-fixing Frankia strains.</title>
        <authorList>
            <person name="Carlos-Shanley C."/>
            <person name="Guerra T."/>
            <person name="Hahn D."/>
        </authorList>
    </citation>
    <scope>NUCLEOTIDE SEQUENCE</scope>
    <source>
        <strain evidence="6">CN6</strain>
    </source>
</reference>
<dbReference type="PANTHER" id="PTHR13693">
    <property type="entry name" value="CLASS II AMINOTRANSFERASE/8-AMINO-7-OXONONANOATE SYNTHASE"/>
    <property type="match status" value="1"/>
</dbReference>
<dbReference type="InterPro" id="IPR004839">
    <property type="entry name" value="Aminotransferase_I/II_large"/>
</dbReference>